<gene>
    <name evidence="2" type="ORF">LCGC14_2113120</name>
</gene>
<organism evidence="2">
    <name type="scientific">marine sediment metagenome</name>
    <dbReference type="NCBI Taxonomy" id="412755"/>
    <lineage>
        <taxon>unclassified sequences</taxon>
        <taxon>metagenomes</taxon>
        <taxon>ecological metagenomes</taxon>
    </lineage>
</organism>
<dbReference type="Pfam" id="PF01008">
    <property type="entry name" value="IF-2B"/>
    <property type="match status" value="1"/>
</dbReference>
<dbReference type="EMBL" id="LAZR01070334">
    <property type="protein sequence ID" value="KKK42339.1"/>
    <property type="molecule type" value="Genomic_DNA"/>
</dbReference>
<dbReference type="InterPro" id="IPR037171">
    <property type="entry name" value="NagB/RpiA_transferase-like"/>
</dbReference>
<reference evidence="2" key="1">
    <citation type="journal article" date="2015" name="Nature">
        <title>Complex archaea that bridge the gap between prokaryotes and eukaryotes.</title>
        <authorList>
            <person name="Spang A."/>
            <person name="Saw J.H."/>
            <person name="Jorgensen S.L."/>
            <person name="Zaremba-Niedzwiedzka K."/>
            <person name="Martijn J."/>
            <person name="Lind A.E."/>
            <person name="van Eijk R."/>
            <person name="Schleper C."/>
            <person name="Guy L."/>
            <person name="Ettema T.J."/>
        </authorList>
    </citation>
    <scope>NUCLEOTIDE SEQUENCE</scope>
</reference>
<protein>
    <recommendedName>
        <fullName evidence="3">S-methyl-5-thioribose-1-phosphate isomerase</fullName>
    </recommendedName>
</protein>
<dbReference type="NCBIfam" id="TIGR00524">
    <property type="entry name" value="eIF-2B_rel"/>
    <property type="match status" value="1"/>
</dbReference>
<keyword evidence="1" id="KW-0413">Isomerase</keyword>
<dbReference type="PANTHER" id="PTHR43475">
    <property type="entry name" value="METHYLTHIORIBOSE-1-PHOSPHATE ISOMERASE"/>
    <property type="match status" value="1"/>
</dbReference>
<name>A0A0F8XJL7_9ZZZZ</name>
<comment type="caution">
    <text evidence="2">The sequence shown here is derived from an EMBL/GenBank/DDBJ whole genome shotgun (WGS) entry which is preliminary data.</text>
</comment>
<dbReference type="InterPro" id="IPR000649">
    <property type="entry name" value="IF-2B-related"/>
</dbReference>
<sequence length="311" mass="35450">MDQLIKDAKKIKSLEIQGATNVAINAINFLSSYAKRLNDDNLETCFSNLYNAVDILIDTRPTEPAMKNGLKFIMNKLEKEKENCYAEFISDIIEKYKNQYYDLLQNSKKRIAKIGARRIPSTERKFIVMTHCHSTLVTAILLEAKKQKKNFKVINTETQPRLQGRKTAKELIEVGIKVIHVVDSAMRWAVRHFEVDLIIIGADSITSEGTIINKIGSRLLALVAHEEHVPFYVASPLLKYNPETNLGVLETIEMRPPEEVWENPPEGIEILNPAFETVSRRYIDGLITEAGIFASSHVPNYFLKLYPEMVE</sequence>
<evidence type="ECO:0000256" key="1">
    <source>
        <dbReference type="ARBA" id="ARBA00023235"/>
    </source>
</evidence>
<dbReference type="AlphaFoldDB" id="A0A0F8XJL7"/>
<accession>A0A0F8XJL7</accession>
<dbReference type="GO" id="GO:0046523">
    <property type="term" value="F:S-methyl-5-thioribose-1-phosphate isomerase activity"/>
    <property type="evidence" value="ECO:0007669"/>
    <property type="project" value="TreeGrafter"/>
</dbReference>
<dbReference type="SUPFAM" id="SSF100950">
    <property type="entry name" value="NagB/RpiA/CoA transferase-like"/>
    <property type="match status" value="1"/>
</dbReference>
<dbReference type="GO" id="GO:0019509">
    <property type="term" value="P:L-methionine salvage from methylthioadenosine"/>
    <property type="evidence" value="ECO:0007669"/>
    <property type="project" value="TreeGrafter"/>
</dbReference>
<dbReference type="PANTHER" id="PTHR43475:SF2">
    <property type="entry name" value="RIBOSE 1,5-BISPHOSPHATE ISOMERASE"/>
    <property type="match status" value="1"/>
</dbReference>
<evidence type="ECO:0008006" key="3">
    <source>
        <dbReference type="Google" id="ProtNLM"/>
    </source>
</evidence>
<evidence type="ECO:0000313" key="2">
    <source>
        <dbReference type="EMBL" id="KKK42339.1"/>
    </source>
</evidence>
<dbReference type="InterPro" id="IPR042529">
    <property type="entry name" value="IF_2B-like_C"/>
</dbReference>
<dbReference type="Gene3D" id="1.20.120.420">
    <property type="entry name" value="translation initiation factor eif-2b, domain 1"/>
    <property type="match status" value="1"/>
</dbReference>
<dbReference type="InterPro" id="IPR011559">
    <property type="entry name" value="Initiation_fac_2B_a/b/d"/>
</dbReference>
<dbReference type="InterPro" id="IPR027363">
    <property type="entry name" value="M1Pi_N"/>
</dbReference>
<proteinExistence type="predicted"/>
<dbReference type="Gene3D" id="3.40.50.10470">
    <property type="entry name" value="Translation initiation factor eif-2b, domain 2"/>
    <property type="match status" value="1"/>
</dbReference>